<proteinExistence type="predicted"/>
<reference evidence="1" key="1">
    <citation type="submission" date="2019-08" db="EMBL/GenBank/DDBJ databases">
        <authorList>
            <person name="Kucharzyk K."/>
            <person name="Murdoch R.W."/>
            <person name="Higgins S."/>
            <person name="Loffler F."/>
        </authorList>
    </citation>
    <scope>NUCLEOTIDE SEQUENCE</scope>
</reference>
<dbReference type="EMBL" id="VSSQ01032109">
    <property type="protein sequence ID" value="MPM83270.1"/>
    <property type="molecule type" value="Genomic_DNA"/>
</dbReference>
<accession>A0A645D182</accession>
<name>A0A645D182_9ZZZZ</name>
<sequence length="121" mass="14481">MAYQTIRWDVNSSEADVEREFRAFIREILNRYRYKNYVQLFQSNYLLDEGERTYVIKIFQNEEAKNNYLDHADDMIRRTTALANNRFSERWNQLQPGMIVERVSTPTVQNCNFPIDGCLSI</sequence>
<organism evidence="1">
    <name type="scientific">bioreactor metagenome</name>
    <dbReference type="NCBI Taxonomy" id="1076179"/>
    <lineage>
        <taxon>unclassified sequences</taxon>
        <taxon>metagenomes</taxon>
        <taxon>ecological metagenomes</taxon>
    </lineage>
</organism>
<comment type="caution">
    <text evidence="1">The sequence shown here is derived from an EMBL/GenBank/DDBJ whole genome shotgun (WGS) entry which is preliminary data.</text>
</comment>
<dbReference type="AlphaFoldDB" id="A0A645D182"/>
<gene>
    <name evidence="1" type="ORF">SDC9_130333</name>
</gene>
<evidence type="ECO:0000313" key="1">
    <source>
        <dbReference type="EMBL" id="MPM83270.1"/>
    </source>
</evidence>
<protein>
    <submittedName>
        <fullName evidence="1">Uncharacterized protein</fullName>
    </submittedName>
</protein>